<dbReference type="PROSITE" id="PS50005">
    <property type="entry name" value="TPR"/>
    <property type="match status" value="1"/>
</dbReference>
<dbReference type="HOGENOM" id="CLU_1535409_0_0_1"/>
<dbReference type="InterPro" id="IPR019734">
    <property type="entry name" value="TPR_rpt"/>
</dbReference>
<keyword evidence="1 3" id="KW-0802">TPR repeat</keyword>
<organism evidence="4">
    <name type="scientific">Guillardia theta (strain CCMP2712)</name>
    <name type="common">Cryptophyte</name>
    <dbReference type="NCBI Taxonomy" id="905079"/>
    <lineage>
        <taxon>Eukaryota</taxon>
        <taxon>Cryptophyceae</taxon>
        <taxon>Pyrenomonadales</taxon>
        <taxon>Geminigeraceae</taxon>
        <taxon>Guillardia</taxon>
    </lineage>
</organism>
<gene>
    <name evidence="4" type="ORF">GUITHDRAFT_134029</name>
</gene>
<evidence type="ECO:0000313" key="5">
    <source>
        <dbReference type="EnsemblProtists" id="EKX52344"/>
    </source>
</evidence>
<dbReference type="Gene3D" id="1.25.40.10">
    <property type="entry name" value="Tetratricopeptide repeat domain"/>
    <property type="match status" value="1"/>
</dbReference>
<dbReference type="RefSeq" id="XP_005839324.1">
    <property type="nucleotide sequence ID" value="XM_005839267.1"/>
</dbReference>
<dbReference type="KEGG" id="gtt:GUITHDRAFT_134029"/>
<protein>
    <submittedName>
        <fullName evidence="4 5">Uncharacterized protein</fullName>
    </submittedName>
</protein>
<dbReference type="PANTHER" id="PTHR12558">
    <property type="entry name" value="CELL DIVISION CYCLE 16,23,27"/>
    <property type="match status" value="1"/>
</dbReference>
<evidence type="ECO:0000313" key="4">
    <source>
        <dbReference type="EMBL" id="EKX52344.1"/>
    </source>
</evidence>
<dbReference type="EMBL" id="JH992973">
    <property type="protein sequence ID" value="EKX52344.1"/>
    <property type="molecule type" value="Genomic_DNA"/>
</dbReference>
<evidence type="ECO:0000313" key="6">
    <source>
        <dbReference type="Proteomes" id="UP000011087"/>
    </source>
</evidence>
<dbReference type="EnsemblProtists" id="EKX52344">
    <property type="protein sequence ID" value="EKX52344"/>
    <property type="gene ID" value="GUITHDRAFT_134029"/>
</dbReference>
<name>L1JVL5_GUITC</name>
<comment type="similarity">
    <text evidence="2">Belongs to the APC3/CDC27 family.</text>
</comment>
<accession>L1JVL5</accession>
<dbReference type="Pfam" id="PF13432">
    <property type="entry name" value="TPR_16"/>
    <property type="match status" value="1"/>
</dbReference>
<dbReference type="PANTHER" id="PTHR12558:SF13">
    <property type="entry name" value="CELL DIVISION CYCLE PROTEIN 27 HOMOLOG"/>
    <property type="match status" value="1"/>
</dbReference>
<dbReference type="GeneID" id="17308882"/>
<evidence type="ECO:0000256" key="2">
    <source>
        <dbReference type="ARBA" id="ARBA00038210"/>
    </source>
</evidence>
<dbReference type="PaxDb" id="55529-EKX52344"/>
<feature type="repeat" description="TPR" evidence="3">
    <location>
        <begin position="15"/>
        <end position="48"/>
    </location>
</feature>
<evidence type="ECO:0000256" key="1">
    <source>
        <dbReference type="ARBA" id="ARBA00022803"/>
    </source>
</evidence>
<proteinExistence type="inferred from homology"/>
<dbReference type="Proteomes" id="UP000011087">
    <property type="component" value="Unassembled WGS sequence"/>
</dbReference>
<reference evidence="6" key="2">
    <citation type="submission" date="2012-11" db="EMBL/GenBank/DDBJ databases">
        <authorList>
            <person name="Kuo A."/>
            <person name="Curtis B.A."/>
            <person name="Tanifuji G."/>
            <person name="Burki F."/>
            <person name="Gruber A."/>
            <person name="Irimia M."/>
            <person name="Maruyama S."/>
            <person name="Arias M.C."/>
            <person name="Ball S.G."/>
            <person name="Gile G.H."/>
            <person name="Hirakawa Y."/>
            <person name="Hopkins J.F."/>
            <person name="Rensing S.A."/>
            <person name="Schmutz J."/>
            <person name="Symeonidi A."/>
            <person name="Elias M."/>
            <person name="Eveleigh R.J."/>
            <person name="Herman E.K."/>
            <person name="Klute M.J."/>
            <person name="Nakayama T."/>
            <person name="Obornik M."/>
            <person name="Reyes-Prieto A."/>
            <person name="Armbrust E.V."/>
            <person name="Aves S.J."/>
            <person name="Beiko R.G."/>
            <person name="Coutinho P."/>
            <person name="Dacks J.B."/>
            <person name="Durnford D.G."/>
            <person name="Fast N.M."/>
            <person name="Green B.R."/>
            <person name="Grisdale C."/>
            <person name="Hempe F."/>
            <person name="Henrissat B."/>
            <person name="Hoppner M.P."/>
            <person name="Ishida K.-I."/>
            <person name="Kim E."/>
            <person name="Koreny L."/>
            <person name="Kroth P.G."/>
            <person name="Liu Y."/>
            <person name="Malik S.-B."/>
            <person name="Maier U.G."/>
            <person name="McRose D."/>
            <person name="Mock T."/>
            <person name="Neilson J.A."/>
            <person name="Onodera N.T."/>
            <person name="Poole A.M."/>
            <person name="Pritham E.J."/>
            <person name="Richards T.A."/>
            <person name="Rocap G."/>
            <person name="Roy S.W."/>
            <person name="Sarai C."/>
            <person name="Schaack S."/>
            <person name="Shirato S."/>
            <person name="Slamovits C.H."/>
            <person name="Spencer D.F."/>
            <person name="Suzuki S."/>
            <person name="Worden A.Z."/>
            <person name="Zauner S."/>
            <person name="Barry K."/>
            <person name="Bell C."/>
            <person name="Bharti A.K."/>
            <person name="Crow J.A."/>
            <person name="Grimwood J."/>
            <person name="Kramer R."/>
            <person name="Lindquist E."/>
            <person name="Lucas S."/>
            <person name="Salamov A."/>
            <person name="McFadden G.I."/>
            <person name="Lane C.E."/>
            <person name="Keeling P.J."/>
            <person name="Gray M.W."/>
            <person name="Grigoriev I.V."/>
            <person name="Archibald J.M."/>
        </authorList>
    </citation>
    <scope>NUCLEOTIDE SEQUENCE</scope>
    <source>
        <strain evidence="6">CCMP2712</strain>
    </source>
</reference>
<dbReference type="InterPro" id="IPR011990">
    <property type="entry name" value="TPR-like_helical_dom_sf"/>
</dbReference>
<dbReference type="SMART" id="SM00028">
    <property type="entry name" value="TPR"/>
    <property type="match status" value="2"/>
</dbReference>
<keyword evidence="6" id="KW-1185">Reference proteome</keyword>
<sequence length="175" mass="19068">MEAYRSCVALNPGREESWIQLAGLYLSLGDIPSALRSYLSALESNPSCSAAHAGIGRILEQGGKTEAAIVSYEKAMRAGGGDKATLMSLYTLYFRSRRFEAARDVAQRLCNENTDDEDVSTKLGHALMELGRTAEAQRSFLFSSISNLTECNMKSRRAVDLNQGYGPAYNGLGVR</sequence>
<evidence type="ECO:0000256" key="3">
    <source>
        <dbReference type="PROSITE-ProRule" id="PRU00339"/>
    </source>
</evidence>
<reference evidence="4 6" key="1">
    <citation type="journal article" date="2012" name="Nature">
        <title>Algal genomes reveal evolutionary mosaicism and the fate of nucleomorphs.</title>
        <authorList>
            <consortium name="DOE Joint Genome Institute"/>
            <person name="Curtis B.A."/>
            <person name="Tanifuji G."/>
            <person name="Burki F."/>
            <person name="Gruber A."/>
            <person name="Irimia M."/>
            <person name="Maruyama S."/>
            <person name="Arias M.C."/>
            <person name="Ball S.G."/>
            <person name="Gile G.H."/>
            <person name="Hirakawa Y."/>
            <person name="Hopkins J.F."/>
            <person name="Kuo A."/>
            <person name="Rensing S.A."/>
            <person name="Schmutz J."/>
            <person name="Symeonidi A."/>
            <person name="Elias M."/>
            <person name="Eveleigh R.J."/>
            <person name="Herman E.K."/>
            <person name="Klute M.J."/>
            <person name="Nakayama T."/>
            <person name="Obornik M."/>
            <person name="Reyes-Prieto A."/>
            <person name="Armbrust E.V."/>
            <person name="Aves S.J."/>
            <person name="Beiko R.G."/>
            <person name="Coutinho P."/>
            <person name="Dacks J.B."/>
            <person name="Durnford D.G."/>
            <person name="Fast N.M."/>
            <person name="Green B.R."/>
            <person name="Grisdale C.J."/>
            <person name="Hempel F."/>
            <person name="Henrissat B."/>
            <person name="Hoppner M.P."/>
            <person name="Ishida K."/>
            <person name="Kim E."/>
            <person name="Koreny L."/>
            <person name="Kroth P.G."/>
            <person name="Liu Y."/>
            <person name="Malik S.B."/>
            <person name="Maier U.G."/>
            <person name="McRose D."/>
            <person name="Mock T."/>
            <person name="Neilson J.A."/>
            <person name="Onodera N.T."/>
            <person name="Poole A.M."/>
            <person name="Pritham E.J."/>
            <person name="Richards T.A."/>
            <person name="Rocap G."/>
            <person name="Roy S.W."/>
            <person name="Sarai C."/>
            <person name="Schaack S."/>
            <person name="Shirato S."/>
            <person name="Slamovits C.H."/>
            <person name="Spencer D.F."/>
            <person name="Suzuki S."/>
            <person name="Worden A.Z."/>
            <person name="Zauner S."/>
            <person name="Barry K."/>
            <person name="Bell C."/>
            <person name="Bharti A.K."/>
            <person name="Crow J.A."/>
            <person name="Grimwood J."/>
            <person name="Kramer R."/>
            <person name="Lindquist E."/>
            <person name="Lucas S."/>
            <person name="Salamov A."/>
            <person name="McFadden G.I."/>
            <person name="Lane C.E."/>
            <person name="Keeling P.J."/>
            <person name="Gray M.W."/>
            <person name="Grigoriev I.V."/>
            <person name="Archibald J.M."/>
        </authorList>
    </citation>
    <scope>NUCLEOTIDE SEQUENCE</scope>
    <source>
        <strain evidence="4 6">CCMP2712</strain>
    </source>
</reference>
<reference evidence="5" key="3">
    <citation type="submission" date="2016-03" db="UniProtKB">
        <authorList>
            <consortium name="EnsemblProtists"/>
        </authorList>
    </citation>
    <scope>IDENTIFICATION</scope>
</reference>
<dbReference type="AlphaFoldDB" id="L1JVL5"/>
<dbReference type="SUPFAM" id="SSF48452">
    <property type="entry name" value="TPR-like"/>
    <property type="match status" value="1"/>
</dbReference>